<gene>
    <name evidence="2" type="ORF">ACFPBZ_14295</name>
</gene>
<evidence type="ECO:0000313" key="3">
    <source>
        <dbReference type="Proteomes" id="UP001595947"/>
    </source>
</evidence>
<reference evidence="3" key="1">
    <citation type="journal article" date="2019" name="Int. J. Syst. Evol. Microbiol.">
        <title>The Global Catalogue of Microorganisms (GCM) 10K type strain sequencing project: providing services to taxonomists for standard genome sequencing and annotation.</title>
        <authorList>
            <consortium name="The Broad Institute Genomics Platform"/>
            <consortium name="The Broad Institute Genome Sequencing Center for Infectious Disease"/>
            <person name="Wu L."/>
            <person name="Ma J."/>
        </authorList>
    </citation>
    <scope>NUCLEOTIDE SEQUENCE [LARGE SCALE GENOMIC DNA]</scope>
    <source>
        <strain evidence="3">CGMCC 4.7093</strain>
    </source>
</reference>
<dbReference type="RefSeq" id="WP_378036736.1">
    <property type="nucleotide sequence ID" value="NZ_JBHSIV010000013.1"/>
</dbReference>
<sequence>MPAVHASSAAFPCRVTGRPLTSTDVRGSDRRVGADEIGTDAADAITG</sequence>
<dbReference type="Proteomes" id="UP001595947">
    <property type="component" value="Unassembled WGS sequence"/>
</dbReference>
<keyword evidence="3" id="KW-1185">Reference proteome</keyword>
<accession>A0ABV9YNZ3</accession>
<name>A0ABV9YNZ3_9PSEU</name>
<dbReference type="EMBL" id="JBHSIV010000013">
    <property type="protein sequence ID" value="MFC5063387.1"/>
    <property type="molecule type" value="Genomic_DNA"/>
</dbReference>
<protein>
    <submittedName>
        <fullName evidence="2">Uncharacterized protein</fullName>
    </submittedName>
</protein>
<evidence type="ECO:0000256" key="1">
    <source>
        <dbReference type="SAM" id="MobiDB-lite"/>
    </source>
</evidence>
<evidence type="ECO:0000313" key="2">
    <source>
        <dbReference type="EMBL" id="MFC5063387.1"/>
    </source>
</evidence>
<proteinExistence type="predicted"/>
<organism evidence="2 3">
    <name type="scientific">Actinomycetospora atypica</name>
    <dbReference type="NCBI Taxonomy" id="1290095"/>
    <lineage>
        <taxon>Bacteria</taxon>
        <taxon>Bacillati</taxon>
        <taxon>Actinomycetota</taxon>
        <taxon>Actinomycetes</taxon>
        <taxon>Pseudonocardiales</taxon>
        <taxon>Pseudonocardiaceae</taxon>
        <taxon>Actinomycetospora</taxon>
    </lineage>
</organism>
<feature type="region of interest" description="Disordered" evidence="1">
    <location>
        <begin position="18"/>
        <end position="47"/>
    </location>
</feature>
<comment type="caution">
    <text evidence="2">The sequence shown here is derived from an EMBL/GenBank/DDBJ whole genome shotgun (WGS) entry which is preliminary data.</text>
</comment>